<dbReference type="InterPro" id="IPR023895">
    <property type="entry name" value="Thiopep_bacteriocin_prcur"/>
</dbReference>
<reference evidence="1 2" key="1">
    <citation type="journal article" date="2021" name="J. Microbiol. Biotechnol.">
        <title>An Efficient Markerless Deletion System Suitable for the Industrial Strains of Streptomyces.</title>
        <authorList>
            <person name="Dong J."/>
            <person name="Wei J."/>
            <person name="Li H."/>
            <person name="Zhao S."/>
            <person name="Guan W."/>
        </authorList>
    </citation>
    <scope>NUCLEOTIDE SEQUENCE [LARGE SCALE GENOMIC DNA]</scope>
    <source>
        <strain evidence="1 2">CICC 11043</strain>
    </source>
</reference>
<dbReference type="NCBIfam" id="TIGR03892">
    <property type="entry name" value="thiopep_precurs"/>
    <property type="match status" value="1"/>
</dbReference>
<accession>A0ABZ0KLQ3</accession>
<gene>
    <name evidence="1" type="ORF">R5U08_32145</name>
</gene>
<proteinExistence type="predicted"/>
<organism evidence="1 2">
    <name type="scientific">Streptomyces coeruleorubidus</name>
    <dbReference type="NCBI Taxonomy" id="116188"/>
    <lineage>
        <taxon>Bacteria</taxon>
        <taxon>Bacillati</taxon>
        <taxon>Actinomycetota</taxon>
        <taxon>Actinomycetes</taxon>
        <taxon>Kitasatosporales</taxon>
        <taxon>Streptomycetaceae</taxon>
        <taxon>Streptomyces</taxon>
    </lineage>
</organism>
<evidence type="ECO:0000313" key="1">
    <source>
        <dbReference type="EMBL" id="WOT38521.1"/>
    </source>
</evidence>
<dbReference type="RefSeq" id="WP_317927275.1">
    <property type="nucleotide sequence ID" value="NZ_CP137524.1"/>
</dbReference>
<dbReference type="Proteomes" id="UP001305002">
    <property type="component" value="Chromosome"/>
</dbReference>
<dbReference type="Pfam" id="PF19409">
    <property type="entry name" value="Thiopep_pre"/>
    <property type="match status" value="1"/>
</dbReference>
<evidence type="ECO:0000313" key="2">
    <source>
        <dbReference type="Proteomes" id="UP001305002"/>
    </source>
</evidence>
<dbReference type="NCBIfam" id="NF033401">
    <property type="entry name" value="thiazolyl_BerA"/>
    <property type="match status" value="1"/>
</dbReference>
<reference evidence="1 2" key="2">
    <citation type="journal article" date="2024" name="Microb. Biotechnol.">
        <title>The involvement of multiple ABC transporters in daunorubicin efflux in Streptomyces coeruleorubidus.</title>
        <authorList>
            <person name="Dong J."/>
            <person name="Ning J."/>
            <person name="Tian Y."/>
            <person name="Li H."/>
            <person name="Chen H."/>
            <person name="Guan W."/>
        </authorList>
    </citation>
    <scope>NUCLEOTIDE SEQUENCE [LARGE SCALE GENOMIC DNA]</scope>
    <source>
        <strain evidence="1 2">CICC 11043</strain>
    </source>
</reference>
<sequence length="67" mass="7046">MAVRWNGSETEMEVSQVDAAEQLDLNALEISDLIEDSSYSDETLSQVMAASCTTTGCTTSSSSSSSS</sequence>
<dbReference type="EMBL" id="CP137524">
    <property type="protein sequence ID" value="WOT38521.1"/>
    <property type="molecule type" value="Genomic_DNA"/>
</dbReference>
<name>A0ABZ0KLQ3_STRC4</name>
<protein>
    <submittedName>
        <fullName evidence="1">Thiocillin/thiostrepton family thiazolyl peptide</fullName>
    </submittedName>
</protein>
<keyword evidence="2" id="KW-1185">Reference proteome</keyword>